<dbReference type="InterPro" id="IPR050832">
    <property type="entry name" value="Bact_Acetyltransf"/>
</dbReference>
<dbReference type="PROSITE" id="PS51186">
    <property type="entry name" value="GNAT"/>
    <property type="match status" value="1"/>
</dbReference>
<dbReference type="RefSeq" id="WP_209947571.1">
    <property type="nucleotide sequence ID" value="NZ_JAGGJU010000012.1"/>
</dbReference>
<keyword evidence="5" id="KW-1185">Reference proteome</keyword>
<dbReference type="PANTHER" id="PTHR43877">
    <property type="entry name" value="AMINOALKYLPHOSPHONATE N-ACETYLTRANSFERASE-RELATED-RELATED"/>
    <property type="match status" value="1"/>
</dbReference>
<feature type="domain" description="N-acetyltransferase" evidence="3">
    <location>
        <begin position="4"/>
        <end position="151"/>
    </location>
</feature>
<dbReference type="Gene3D" id="3.40.630.30">
    <property type="match status" value="1"/>
</dbReference>
<evidence type="ECO:0000259" key="3">
    <source>
        <dbReference type="PROSITE" id="PS51186"/>
    </source>
</evidence>
<evidence type="ECO:0000313" key="4">
    <source>
        <dbReference type="EMBL" id="MBP1852606.1"/>
    </source>
</evidence>
<dbReference type="CDD" id="cd04301">
    <property type="entry name" value="NAT_SF"/>
    <property type="match status" value="1"/>
</dbReference>
<gene>
    <name evidence="4" type="ORF">J2Z17_004064</name>
</gene>
<name>A0ABS4E3W6_9HYPH</name>
<evidence type="ECO:0000256" key="1">
    <source>
        <dbReference type="ARBA" id="ARBA00022679"/>
    </source>
</evidence>
<dbReference type="InterPro" id="IPR016181">
    <property type="entry name" value="Acyl_CoA_acyltransferase"/>
</dbReference>
<evidence type="ECO:0000256" key="2">
    <source>
        <dbReference type="ARBA" id="ARBA00023315"/>
    </source>
</evidence>
<dbReference type="SUPFAM" id="SSF55729">
    <property type="entry name" value="Acyl-CoA N-acyltransferases (Nat)"/>
    <property type="match status" value="1"/>
</dbReference>
<reference evidence="4 5" key="1">
    <citation type="submission" date="2021-03" db="EMBL/GenBank/DDBJ databases">
        <title>Genomic Encyclopedia of Type Strains, Phase IV (KMG-IV): sequencing the most valuable type-strain genomes for metagenomic binning, comparative biology and taxonomic classification.</title>
        <authorList>
            <person name="Goeker M."/>
        </authorList>
    </citation>
    <scope>NUCLEOTIDE SEQUENCE [LARGE SCALE GENOMIC DNA]</scope>
    <source>
        <strain evidence="4 5">DSM 21600</strain>
    </source>
</reference>
<dbReference type="Proteomes" id="UP000759443">
    <property type="component" value="Unassembled WGS sequence"/>
</dbReference>
<dbReference type="Pfam" id="PF00583">
    <property type="entry name" value="Acetyltransf_1"/>
    <property type="match status" value="1"/>
</dbReference>
<proteinExistence type="predicted"/>
<keyword evidence="1" id="KW-0808">Transferase</keyword>
<organism evidence="4 5">
    <name type="scientific">Rhizobium halophytocola</name>
    <dbReference type="NCBI Taxonomy" id="735519"/>
    <lineage>
        <taxon>Bacteria</taxon>
        <taxon>Pseudomonadati</taxon>
        <taxon>Pseudomonadota</taxon>
        <taxon>Alphaproteobacteria</taxon>
        <taxon>Hyphomicrobiales</taxon>
        <taxon>Rhizobiaceae</taxon>
        <taxon>Rhizobium/Agrobacterium group</taxon>
        <taxon>Rhizobium</taxon>
    </lineage>
</organism>
<comment type="caution">
    <text evidence="4">The sequence shown here is derived from an EMBL/GenBank/DDBJ whole genome shotgun (WGS) entry which is preliminary data.</text>
</comment>
<dbReference type="EMBL" id="JAGGJU010000012">
    <property type="protein sequence ID" value="MBP1852606.1"/>
    <property type="molecule type" value="Genomic_DNA"/>
</dbReference>
<accession>A0ABS4E3W6</accession>
<evidence type="ECO:0000313" key="5">
    <source>
        <dbReference type="Proteomes" id="UP000759443"/>
    </source>
</evidence>
<keyword evidence="2" id="KW-0012">Acyltransferase</keyword>
<sequence>MQQVAVRRLEREDLQDLLALYRDLHPHDPALPPDLARQRFAEMTAMPALSILGGFVGDNLAGSCVLVVMPNLTRGGRPHALIENVVTARVFRRMGVGRAVLAHAVDLALQENCYAVRLMTGSSSPATHSFYAGCGFRPTKQGYEIRDIPAR</sequence>
<dbReference type="InterPro" id="IPR000182">
    <property type="entry name" value="GNAT_dom"/>
</dbReference>
<protein>
    <submittedName>
        <fullName evidence="4">GNAT superfamily N-acetyltransferase</fullName>
    </submittedName>
</protein>